<feature type="compositionally biased region" description="Basic and acidic residues" evidence="1">
    <location>
        <begin position="126"/>
        <end position="139"/>
    </location>
</feature>
<feature type="compositionally biased region" description="Basic and acidic residues" evidence="1">
    <location>
        <begin position="96"/>
        <end position="105"/>
    </location>
</feature>
<proteinExistence type="predicted"/>
<sequence>MNAIRVSVLHSGIRAAQPTCMRAISRRRYATDHYKMDTPNVGRAIAPLSSIPTSLFGVGALLLGGSLYLISGGQKDVKHNDHGAQKSFTQGRNQGRAKDGVDQSKSDLPADAPNHPDNLAASQQKMQDKPPTKKTDPLK</sequence>
<evidence type="ECO:0000313" key="3">
    <source>
        <dbReference type="EMBL" id="KAK7748199.1"/>
    </source>
</evidence>
<protein>
    <submittedName>
        <fullName evidence="3">Uncharacterized protein</fullName>
    </submittedName>
</protein>
<feature type="compositionally biased region" description="Basic and acidic residues" evidence="1">
    <location>
        <begin position="75"/>
        <end position="84"/>
    </location>
</feature>
<feature type="region of interest" description="Disordered" evidence="1">
    <location>
        <begin position="73"/>
        <end position="139"/>
    </location>
</feature>
<dbReference type="Proteomes" id="UP001320245">
    <property type="component" value="Unassembled WGS sequence"/>
</dbReference>
<evidence type="ECO:0000256" key="2">
    <source>
        <dbReference type="SAM" id="Phobius"/>
    </source>
</evidence>
<keyword evidence="2" id="KW-0472">Membrane</keyword>
<comment type="caution">
    <text evidence="3">The sequence shown here is derived from an EMBL/GenBank/DDBJ whole genome shotgun (WGS) entry which is preliminary data.</text>
</comment>
<dbReference type="EMBL" id="JAJSPL020000003">
    <property type="protein sequence ID" value="KAK7748199.1"/>
    <property type="molecule type" value="Genomic_DNA"/>
</dbReference>
<evidence type="ECO:0000313" key="4">
    <source>
        <dbReference type="Proteomes" id="UP001320245"/>
    </source>
</evidence>
<keyword evidence="4" id="KW-1185">Reference proteome</keyword>
<keyword evidence="2" id="KW-0812">Transmembrane</keyword>
<reference evidence="3 4" key="1">
    <citation type="journal article" date="2023" name="PLoS ONE">
        <title>Cytospora paraplurivora sp. nov. isolated from orchards with fruit tree decline syndrome in Ontario, Canada.</title>
        <authorList>
            <person name="Ilyukhin E."/>
            <person name="Nguyen H.D.T."/>
            <person name="Castle A.J."/>
            <person name="Ellouze W."/>
        </authorList>
    </citation>
    <scope>NUCLEOTIDE SEQUENCE [LARGE SCALE GENOMIC DNA]</scope>
    <source>
        <strain evidence="3 4">FDS-564</strain>
    </source>
</reference>
<feature type="transmembrane region" description="Helical" evidence="2">
    <location>
        <begin position="44"/>
        <end position="70"/>
    </location>
</feature>
<accession>A0AAN9UQZ1</accession>
<keyword evidence="2" id="KW-1133">Transmembrane helix</keyword>
<organism evidence="3 4">
    <name type="scientific">Cytospora paraplurivora</name>
    <dbReference type="NCBI Taxonomy" id="2898453"/>
    <lineage>
        <taxon>Eukaryota</taxon>
        <taxon>Fungi</taxon>
        <taxon>Dikarya</taxon>
        <taxon>Ascomycota</taxon>
        <taxon>Pezizomycotina</taxon>
        <taxon>Sordariomycetes</taxon>
        <taxon>Sordariomycetidae</taxon>
        <taxon>Diaporthales</taxon>
        <taxon>Cytosporaceae</taxon>
        <taxon>Cytospora</taxon>
    </lineage>
</organism>
<dbReference type="AlphaFoldDB" id="A0AAN9UQZ1"/>
<name>A0AAN9UQZ1_9PEZI</name>
<evidence type="ECO:0000256" key="1">
    <source>
        <dbReference type="SAM" id="MobiDB-lite"/>
    </source>
</evidence>
<gene>
    <name evidence="3" type="ORF">SLS53_001454</name>
</gene>